<proteinExistence type="predicted"/>
<protein>
    <submittedName>
        <fullName evidence="1">Replicative DNA helicase</fullName>
    </submittedName>
</protein>
<organism evidence="1 2">
    <name type="scientific">Paenibacillus agilis</name>
    <dbReference type="NCBI Taxonomy" id="3020863"/>
    <lineage>
        <taxon>Bacteria</taxon>
        <taxon>Bacillati</taxon>
        <taxon>Bacillota</taxon>
        <taxon>Bacilli</taxon>
        <taxon>Bacillales</taxon>
        <taxon>Paenibacillaceae</taxon>
        <taxon>Paenibacillus</taxon>
    </lineage>
</organism>
<gene>
    <name evidence="1" type="ORF">FPZ44_23995</name>
</gene>
<dbReference type="EMBL" id="VNJK01000006">
    <property type="protein sequence ID" value="TVX86011.1"/>
    <property type="molecule type" value="Genomic_DNA"/>
</dbReference>
<dbReference type="AlphaFoldDB" id="A0A559IEC6"/>
<name>A0A559IEC6_9BACL</name>
<dbReference type="SUPFAM" id="SSF52540">
    <property type="entry name" value="P-loop containing nucleoside triphosphate hydrolases"/>
    <property type="match status" value="1"/>
</dbReference>
<keyword evidence="2" id="KW-1185">Reference proteome</keyword>
<dbReference type="Gene3D" id="1.10.860.10">
    <property type="entry name" value="DNAb Helicase, Chain A"/>
    <property type="match status" value="1"/>
</dbReference>
<keyword evidence="1" id="KW-0378">Hydrolase</keyword>
<keyword evidence="1" id="KW-0547">Nucleotide-binding</keyword>
<comment type="caution">
    <text evidence="1">The sequence shown here is derived from an EMBL/GenBank/DDBJ whole genome shotgun (WGS) entry which is preliminary data.</text>
</comment>
<dbReference type="OrthoDB" id="2498434at2"/>
<dbReference type="PANTHER" id="PTHR30153">
    <property type="entry name" value="REPLICATIVE DNA HELICASE DNAB"/>
    <property type="match status" value="1"/>
</dbReference>
<accession>A0A559IEC6</accession>
<dbReference type="GO" id="GO:0003678">
    <property type="term" value="F:DNA helicase activity"/>
    <property type="evidence" value="ECO:0007669"/>
    <property type="project" value="TreeGrafter"/>
</dbReference>
<keyword evidence="1" id="KW-0067">ATP-binding</keyword>
<dbReference type="GO" id="GO:0005829">
    <property type="term" value="C:cytosol"/>
    <property type="evidence" value="ECO:0007669"/>
    <property type="project" value="TreeGrafter"/>
</dbReference>
<reference evidence="1 2" key="1">
    <citation type="submission" date="2019-07" db="EMBL/GenBank/DDBJ databases">
        <authorList>
            <person name="Kim J."/>
        </authorList>
    </citation>
    <scope>NUCLEOTIDE SEQUENCE [LARGE SCALE GENOMIC DNA]</scope>
    <source>
        <strain evidence="1 2">N4</strain>
    </source>
</reference>
<dbReference type="RefSeq" id="WP_144994763.1">
    <property type="nucleotide sequence ID" value="NZ_VNJK01000006.1"/>
</dbReference>
<dbReference type="InterPro" id="IPR016136">
    <property type="entry name" value="DNA_helicase_N/primase_C"/>
</dbReference>
<evidence type="ECO:0000313" key="2">
    <source>
        <dbReference type="Proteomes" id="UP000318102"/>
    </source>
</evidence>
<dbReference type="InterPro" id="IPR027417">
    <property type="entry name" value="P-loop_NTPase"/>
</dbReference>
<keyword evidence="1" id="KW-0347">Helicase</keyword>
<evidence type="ECO:0000313" key="1">
    <source>
        <dbReference type="EMBL" id="TVX86011.1"/>
    </source>
</evidence>
<dbReference type="Gene3D" id="3.40.50.300">
    <property type="entry name" value="P-loop containing nucleotide triphosphate hydrolases"/>
    <property type="match status" value="1"/>
</dbReference>
<sequence length="530" mass="61955">MSIKQLSTESYNKEAMLVGILWNNPDMFDIYNEEKLNKKTFGNVIWAFYMGIARKLHKENYSVFDDITVQQAVTELKLNERYEKYGGYEIIEELMEETKEALENFEGYYDEVKKYALLREYYKLFGDKVIEQRDNYDYKKLSRNEISMYWNDKLNNIDIDHNETNIVAYNLLANLKDFINKLDINPDLGMPFYKGRKLTDIINGWATGTLSIIGAFSGNGKSSFVMEKLIMSCIQEGEKLAIIANEMDLEQYQKMLLITVMGAEMYEKFKDYFGDKVRFNRKSINKGNFTAEEKMKLELAVEWVEEKIDGNDSLIKLIPLEEYTMDNVEKVVKKFARRGYHRWIVDTAKPSEGGGSKERWRVFVEDFDRLYKLARKQGGGLNLAMMATVQQADTHVGKYWLNEQCLADGKKIKNVADLVWHLRPVHPQEYEGGANELEVINWIRKSDDMFNQDEGVDDDVSFQTDDGTTLMKQKVTLKQGKVYYLLFTSKNRRGMTNLTGLDVLVLEVDFNSNRWKEIGWCKNVRRDDFM</sequence>
<dbReference type="PANTHER" id="PTHR30153:SF2">
    <property type="entry name" value="REPLICATIVE DNA HELICASE"/>
    <property type="match status" value="1"/>
</dbReference>
<dbReference type="Proteomes" id="UP000318102">
    <property type="component" value="Unassembled WGS sequence"/>
</dbReference>